<feature type="transmembrane region" description="Helical" evidence="7">
    <location>
        <begin position="235"/>
        <end position="257"/>
    </location>
</feature>
<feature type="transmembrane region" description="Helical" evidence="7">
    <location>
        <begin position="325"/>
        <end position="348"/>
    </location>
</feature>
<proteinExistence type="predicted"/>
<dbReference type="RefSeq" id="WP_200276080.1">
    <property type="nucleotide sequence ID" value="NZ_CP066802.1"/>
</dbReference>
<feature type="domain" description="Major facilitator superfamily (MFS) profile" evidence="8">
    <location>
        <begin position="27"/>
        <end position="414"/>
    </location>
</feature>
<name>A0A7T7S2C7_9ACTO</name>
<dbReference type="PANTHER" id="PTHR23513">
    <property type="entry name" value="INTEGRAL MEMBRANE EFFLUX PROTEIN-RELATED"/>
    <property type="match status" value="1"/>
</dbReference>
<dbReference type="Pfam" id="PF07690">
    <property type="entry name" value="MFS_1"/>
    <property type="match status" value="1"/>
</dbReference>
<evidence type="ECO:0000256" key="4">
    <source>
        <dbReference type="ARBA" id="ARBA00022989"/>
    </source>
</evidence>
<comment type="subcellular location">
    <subcellularLocation>
        <location evidence="1">Cell membrane</location>
        <topology evidence="1">Multi-pass membrane protein</topology>
    </subcellularLocation>
</comment>
<dbReference type="EMBL" id="CP066802">
    <property type="protein sequence ID" value="QQM67467.1"/>
    <property type="molecule type" value="Genomic_DNA"/>
</dbReference>
<evidence type="ECO:0000256" key="7">
    <source>
        <dbReference type="SAM" id="Phobius"/>
    </source>
</evidence>
<keyword evidence="2" id="KW-1003">Cell membrane</keyword>
<dbReference type="PROSITE" id="PS50850">
    <property type="entry name" value="MFS"/>
    <property type="match status" value="1"/>
</dbReference>
<keyword evidence="4 7" id="KW-1133">Transmembrane helix</keyword>
<feature type="transmembrane region" description="Helical" evidence="7">
    <location>
        <begin position="165"/>
        <end position="182"/>
    </location>
</feature>
<dbReference type="GO" id="GO:0005886">
    <property type="term" value="C:plasma membrane"/>
    <property type="evidence" value="ECO:0007669"/>
    <property type="project" value="UniProtKB-SubCell"/>
</dbReference>
<evidence type="ECO:0000256" key="1">
    <source>
        <dbReference type="ARBA" id="ARBA00004651"/>
    </source>
</evidence>
<feature type="transmembrane region" description="Helical" evidence="7">
    <location>
        <begin position="29"/>
        <end position="51"/>
    </location>
</feature>
<dbReference type="SUPFAM" id="SSF103473">
    <property type="entry name" value="MFS general substrate transporter"/>
    <property type="match status" value="1"/>
</dbReference>
<feature type="transmembrane region" description="Helical" evidence="7">
    <location>
        <begin position="360"/>
        <end position="379"/>
    </location>
</feature>
<dbReference type="InterPro" id="IPR020846">
    <property type="entry name" value="MFS_dom"/>
</dbReference>
<evidence type="ECO:0000313" key="10">
    <source>
        <dbReference type="Proteomes" id="UP000595895"/>
    </source>
</evidence>
<keyword evidence="3 7" id="KW-0812">Transmembrane</keyword>
<keyword evidence="10" id="KW-1185">Reference proteome</keyword>
<feature type="transmembrane region" description="Helical" evidence="7">
    <location>
        <begin position="63"/>
        <end position="85"/>
    </location>
</feature>
<feature type="transmembrane region" description="Helical" evidence="7">
    <location>
        <begin position="119"/>
        <end position="144"/>
    </location>
</feature>
<evidence type="ECO:0000256" key="2">
    <source>
        <dbReference type="ARBA" id="ARBA00022475"/>
    </source>
</evidence>
<feature type="region of interest" description="Disordered" evidence="6">
    <location>
        <begin position="1"/>
        <end position="22"/>
    </location>
</feature>
<dbReference type="CDD" id="cd06173">
    <property type="entry name" value="MFS_MefA_like"/>
    <property type="match status" value="1"/>
</dbReference>
<accession>A0A7T7S2C7</accession>
<dbReference type="Proteomes" id="UP000595895">
    <property type="component" value="Chromosome"/>
</dbReference>
<dbReference type="InterPro" id="IPR036259">
    <property type="entry name" value="MFS_trans_sf"/>
</dbReference>
<dbReference type="GO" id="GO:0022857">
    <property type="term" value="F:transmembrane transporter activity"/>
    <property type="evidence" value="ECO:0007669"/>
    <property type="project" value="InterPro"/>
</dbReference>
<dbReference type="KEGG" id="awe:JG540_00730"/>
<feature type="transmembrane region" description="Helical" evidence="7">
    <location>
        <begin position="277"/>
        <end position="295"/>
    </location>
</feature>
<feature type="transmembrane region" description="Helical" evidence="7">
    <location>
        <begin position="92"/>
        <end position="113"/>
    </location>
</feature>
<evidence type="ECO:0000313" key="9">
    <source>
        <dbReference type="EMBL" id="QQM67467.1"/>
    </source>
</evidence>
<dbReference type="Gene3D" id="1.20.1250.20">
    <property type="entry name" value="MFS general substrate transporter like domains"/>
    <property type="match status" value="1"/>
</dbReference>
<evidence type="ECO:0000256" key="3">
    <source>
        <dbReference type="ARBA" id="ARBA00022692"/>
    </source>
</evidence>
<protein>
    <submittedName>
        <fullName evidence="9">MFS transporter</fullName>
    </submittedName>
</protein>
<sequence length="434" mass="46247">MHEPSSASATHPSPPAGSTGTPHWKRNTAWFLTGQLLSLFGSSLVQFAIMWHLTLETKSANVVTLYALFAFLPQAVISLFGGTLADRINRKLLIIVPDAAIALSTLVLALLMARGSYSLWIIFLVVLIRSVGAGFQQPAVSALIPSMVPEEHLLRVNGINTTCQSLIGIASPVAGGIIYGLGGVQPTLFVDVVTAAVGIGILLLLRVRATPPHREQSAFLAELVDGLRYTASHRFFLWLIGLQAVVILLIVGPNFLVPLLVTQKFGEGVWALTGIEISFQVGMICGGVAVSTVLAKKADMRMLMVSSASFGVFALGITASPNVWVIFLMNFLCGLFVPLFATPAMTEVQKRVNEEYMGRLMSQFTLSFTLGMPLGVAVFGPLSTVVGVGGVITVTGVATIVFVLWAFLVSPTGRAELQRDREEAAAALASQETP</sequence>
<organism evidence="9 10">
    <name type="scientific">Actinomyces weissii</name>
    <dbReference type="NCBI Taxonomy" id="675090"/>
    <lineage>
        <taxon>Bacteria</taxon>
        <taxon>Bacillati</taxon>
        <taxon>Actinomycetota</taxon>
        <taxon>Actinomycetes</taxon>
        <taxon>Actinomycetales</taxon>
        <taxon>Actinomycetaceae</taxon>
        <taxon>Actinomyces</taxon>
    </lineage>
</organism>
<evidence type="ECO:0000256" key="5">
    <source>
        <dbReference type="ARBA" id="ARBA00023136"/>
    </source>
</evidence>
<keyword evidence="5 7" id="KW-0472">Membrane</keyword>
<evidence type="ECO:0000259" key="8">
    <source>
        <dbReference type="PROSITE" id="PS50850"/>
    </source>
</evidence>
<evidence type="ECO:0000256" key="6">
    <source>
        <dbReference type="SAM" id="MobiDB-lite"/>
    </source>
</evidence>
<dbReference type="AlphaFoldDB" id="A0A7T7S2C7"/>
<reference evidence="9 10" key="1">
    <citation type="submission" date="2020-12" db="EMBL/GenBank/DDBJ databases">
        <authorList>
            <person name="Zhou J."/>
        </authorList>
    </citation>
    <scope>NUCLEOTIDE SEQUENCE [LARGE SCALE GENOMIC DNA]</scope>
    <source>
        <strain evidence="9 10">CCUG 61299</strain>
    </source>
</reference>
<dbReference type="InterPro" id="IPR011701">
    <property type="entry name" value="MFS"/>
</dbReference>
<feature type="compositionally biased region" description="Low complexity" evidence="6">
    <location>
        <begin position="1"/>
        <end position="11"/>
    </location>
</feature>
<gene>
    <name evidence="9" type="ORF">JG540_00730</name>
</gene>
<dbReference type="PANTHER" id="PTHR23513:SF11">
    <property type="entry name" value="STAPHYLOFERRIN A TRANSPORTER"/>
    <property type="match status" value="1"/>
</dbReference>
<feature type="transmembrane region" description="Helical" evidence="7">
    <location>
        <begin position="188"/>
        <end position="207"/>
    </location>
</feature>
<feature type="transmembrane region" description="Helical" evidence="7">
    <location>
        <begin position="385"/>
        <end position="409"/>
    </location>
</feature>